<feature type="domain" description="Phage head morphogenesis" evidence="2">
    <location>
        <begin position="54"/>
        <end position="169"/>
    </location>
</feature>
<evidence type="ECO:0000256" key="1">
    <source>
        <dbReference type="SAM" id="MobiDB-lite"/>
    </source>
</evidence>
<sequence>MANVAYGSLPFQQQIAFFRSKENVLTDSWTDVWESQHDTSFMVAGANRIDLVTDLRSAIRKAIDDGRTLDQFRLDFDKIVARHGWDYRGGRNWRTRVIYETNLRQSYNAGRWHQQQALKRARPYLVYRHSDAVEHPRPIHKGWDGKVWHIDDPVWRVIYPQNGWGCQCYTESLNARDLKRMGKDGPDESPELKWVDVVVGQRSASGPRLVRTVEGVDPGFAYGPGQSLSDWPRGRGGPVTPPSLQRSMERSTQELLQKSTQLPAPVASQLTDQALRSGRVRDALQAGFAEFQARAIAEGEAQAQSYLVGAMRPDLVSQLARAGTRPTTAAIRVSDATVLRVIRGGTGAAITAEQLAQLPSLLRDAVAVLFDSAAQQLLYVVDRGRRTKSGTAVIAVDVAGNAVTNMAGADMSSLARDVVAGRLQLLQGELP</sequence>
<gene>
    <name evidence="3" type="ORF">RDV84_00215</name>
</gene>
<dbReference type="Pfam" id="PF04233">
    <property type="entry name" value="Phage_Mu_F"/>
    <property type="match status" value="1"/>
</dbReference>
<organism evidence="3 4">
    <name type="scientific">Lysobacter yananisis</name>
    <dbReference type="NCBI Taxonomy" id="1003114"/>
    <lineage>
        <taxon>Bacteria</taxon>
        <taxon>Pseudomonadati</taxon>
        <taxon>Pseudomonadota</taxon>
        <taxon>Gammaproteobacteria</taxon>
        <taxon>Lysobacterales</taxon>
        <taxon>Lysobacteraceae</taxon>
        <taxon>Lysobacter</taxon>
    </lineage>
</organism>
<proteinExistence type="predicted"/>
<evidence type="ECO:0000313" key="4">
    <source>
        <dbReference type="Proteomes" id="UP001229313"/>
    </source>
</evidence>
<reference evidence="3 4" key="1">
    <citation type="submission" date="2023-08" db="EMBL/GenBank/DDBJ databases">
        <title>The whole genome sequence of Lysobacter yananisis.</title>
        <authorList>
            <person name="Sun H."/>
        </authorList>
    </citation>
    <scope>NUCLEOTIDE SEQUENCE [LARGE SCALE GENOMIC DNA]</scope>
    <source>
        <strain evidence="3 4">SNNU513</strain>
    </source>
</reference>
<evidence type="ECO:0000313" key="3">
    <source>
        <dbReference type="EMBL" id="WMT03314.1"/>
    </source>
</evidence>
<dbReference type="RefSeq" id="WP_309152090.1">
    <property type="nucleotide sequence ID" value="NZ_CP133568.1"/>
</dbReference>
<dbReference type="EMBL" id="CP133568">
    <property type="protein sequence ID" value="WMT03314.1"/>
    <property type="molecule type" value="Genomic_DNA"/>
</dbReference>
<protein>
    <submittedName>
        <fullName evidence="3">Phage minor head protein</fullName>
    </submittedName>
</protein>
<dbReference type="InterPro" id="IPR006528">
    <property type="entry name" value="Phage_head_morphogenesis_dom"/>
</dbReference>
<name>A0ABY9P8T4_9GAMM</name>
<dbReference type="Proteomes" id="UP001229313">
    <property type="component" value="Chromosome"/>
</dbReference>
<feature type="region of interest" description="Disordered" evidence="1">
    <location>
        <begin position="224"/>
        <end position="245"/>
    </location>
</feature>
<evidence type="ECO:0000259" key="2">
    <source>
        <dbReference type="Pfam" id="PF04233"/>
    </source>
</evidence>
<accession>A0ABY9P8T4</accession>
<keyword evidence="4" id="KW-1185">Reference proteome</keyword>